<dbReference type="Proteomes" id="UP001289374">
    <property type="component" value="Unassembled WGS sequence"/>
</dbReference>
<comment type="caution">
    <text evidence="2">The sequence shown here is derived from an EMBL/GenBank/DDBJ whole genome shotgun (WGS) entry which is preliminary data.</text>
</comment>
<evidence type="ECO:0000256" key="1">
    <source>
        <dbReference type="SAM" id="MobiDB-lite"/>
    </source>
</evidence>
<accession>A0AAE1WJ30</accession>
<organism evidence="2 3">
    <name type="scientific">Sesamum angolense</name>
    <dbReference type="NCBI Taxonomy" id="2727404"/>
    <lineage>
        <taxon>Eukaryota</taxon>
        <taxon>Viridiplantae</taxon>
        <taxon>Streptophyta</taxon>
        <taxon>Embryophyta</taxon>
        <taxon>Tracheophyta</taxon>
        <taxon>Spermatophyta</taxon>
        <taxon>Magnoliopsida</taxon>
        <taxon>eudicotyledons</taxon>
        <taxon>Gunneridae</taxon>
        <taxon>Pentapetalae</taxon>
        <taxon>asterids</taxon>
        <taxon>lamiids</taxon>
        <taxon>Lamiales</taxon>
        <taxon>Pedaliaceae</taxon>
        <taxon>Sesamum</taxon>
    </lineage>
</organism>
<proteinExistence type="predicted"/>
<protein>
    <submittedName>
        <fullName evidence="2">Uncharacterized protein</fullName>
    </submittedName>
</protein>
<reference evidence="2" key="2">
    <citation type="journal article" date="2024" name="Plant">
        <title>Genomic evolution and insights into agronomic trait innovations of Sesamum species.</title>
        <authorList>
            <person name="Miao H."/>
            <person name="Wang L."/>
            <person name="Qu L."/>
            <person name="Liu H."/>
            <person name="Sun Y."/>
            <person name="Le M."/>
            <person name="Wang Q."/>
            <person name="Wei S."/>
            <person name="Zheng Y."/>
            <person name="Lin W."/>
            <person name="Duan Y."/>
            <person name="Cao H."/>
            <person name="Xiong S."/>
            <person name="Wang X."/>
            <person name="Wei L."/>
            <person name="Li C."/>
            <person name="Ma Q."/>
            <person name="Ju M."/>
            <person name="Zhao R."/>
            <person name="Li G."/>
            <person name="Mu C."/>
            <person name="Tian Q."/>
            <person name="Mei H."/>
            <person name="Zhang T."/>
            <person name="Gao T."/>
            <person name="Zhang H."/>
        </authorList>
    </citation>
    <scope>NUCLEOTIDE SEQUENCE</scope>
    <source>
        <strain evidence="2">K16</strain>
    </source>
</reference>
<dbReference type="PANTHER" id="PTHR10775:SF182">
    <property type="entry name" value="TRANSPOSON, EN_SPM-LIKE, TRANSPOSASE-ASSOCIATED DOMAIN PROTEIN-RELATED"/>
    <property type="match status" value="1"/>
</dbReference>
<evidence type="ECO:0000313" key="3">
    <source>
        <dbReference type="Proteomes" id="UP001289374"/>
    </source>
</evidence>
<sequence>MHIEKNVFDNMFNTVMDIKGKTKDNINARRDLMIKRNRPELELDERRPNITPKAMYTLWKEQNRRVCEWIRGLKFLDGYVSNLARCVDMIKLRMHGMKSHDYHVFINDECTSSNDGIQLSIFNYPGRASGATKKKWLSGSERHIIEMYILTNCEVVTPHYDAEVTSFSAYFVNEYNFQTKRHNTGKSTMKCGICVKSSLYINEENDFYGIIEETIQLTYPLFRLAHRAVQMSLDRSSSRHEDEDEDNGGDDETNDEEYEAT</sequence>
<evidence type="ECO:0000313" key="2">
    <source>
        <dbReference type="EMBL" id="KAK4394111.1"/>
    </source>
</evidence>
<gene>
    <name evidence="2" type="ORF">Sango_1881900</name>
</gene>
<reference evidence="2" key="1">
    <citation type="submission" date="2020-06" db="EMBL/GenBank/DDBJ databases">
        <authorList>
            <person name="Li T."/>
            <person name="Hu X."/>
            <person name="Zhang T."/>
            <person name="Song X."/>
            <person name="Zhang H."/>
            <person name="Dai N."/>
            <person name="Sheng W."/>
            <person name="Hou X."/>
            <person name="Wei L."/>
        </authorList>
    </citation>
    <scope>NUCLEOTIDE SEQUENCE</scope>
    <source>
        <strain evidence="2">K16</strain>
        <tissue evidence="2">Leaf</tissue>
    </source>
</reference>
<feature type="compositionally biased region" description="Acidic residues" evidence="1">
    <location>
        <begin position="242"/>
        <end position="261"/>
    </location>
</feature>
<keyword evidence="3" id="KW-1185">Reference proteome</keyword>
<dbReference type="EMBL" id="JACGWL010000010">
    <property type="protein sequence ID" value="KAK4394111.1"/>
    <property type="molecule type" value="Genomic_DNA"/>
</dbReference>
<dbReference type="AlphaFoldDB" id="A0AAE1WJ30"/>
<name>A0AAE1WJ30_9LAMI</name>
<dbReference type="PANTHER" id="PTHR10775">
    <property type="entry name" value="OS08G0208400 PROTEIN"/>
    <property type="match status" value="1"/>
</dbReference>
<feature type="region of interest" description="Disordered" evidence="1">
    <location>
        <begin position="233"/>
        <end position="261"/>
    </location>
</feature>